<dbReference type="AlphaFoldDB" id="A0A5N6E8C2"/>
<dbReference type="EMBL" id="ML733635">
    <property type="protein sequence ID" value="KAB8213335.1"/>
    <property type="molecule type" value="Genomic_DNA"/>
</dbReference>
<keyword evidence="1" id="KW-0479">Metal-binding</keyword>
<name>A0A5N6E8C2_9EURO</name>
<reference evidence="4 5" key="1">
    <citation type="submission" date="2019-04" db="EMBL/GenBank/DDBJ databases">
        <title>Fungal friends and foes A comparative genomics study of 23 Aspergillus species from section Flavi.</title>
        <authorList>
            <consortium name="DOE Joint Genome Institute"/>
            <person name="Kjaerbolling I."/>
            <person name="Vesth T.C."/>
            <person name="Frisvad J.C."/>
            <person name="Nybo J.L."/>
            <person name="Theobald S."/>
            <person name="Kildgaard S."/>
            <person name="Petersen T.I."/>
            <person name="Kuo A."/>
            <person name="Sato A."/>
            <person name="Lyhne E.K."/>
            <person name="Kogle M.E."/>
            <person name="Wiebenga A."/>
            <person name="Kun R.S."/>
            <person name="Lubbers R.J."/>
            <person name="Makela M.R."/>
            <person name="Barry K."/>
            <person name="Chovatia M."/>
            <person name="Clum A."/>
            <person name="Daum C."/>
            <person name="Haridas S."/>
            <person name="He G."/>
            <person name="LaButti K."/>
            <person name="Lipzen A."/>
            <person name="Mondo S."/>
            <person name="Pangilinan J."/>
            <person name="Riley R."/>
            <person name="Salamov A."/>
            <person name="Simmons B.A."/>
            <person name="Magnuson J.K."/>
            <person name="Henrissat B."/>
            <person name="Mortensen U.H."/>
            <person name="Larsen T.O."/>
            <person name="De vries R.P."/>
            <person name="Grigoriev I.V."/>
            <person name="Machida M."/>
            <person name="Baker S.E."/>
            <person name="Andersen M.R."/>
        </authorList>
    </citation>
    <scope>NUCLEOTIDE SEQUENCE [LARGE SCALE GENOMIC DNA]</scope>
    <source>
        <strain evidence="4 5">CBS 126849</strain>
    </source>
</reference>
<protein>
    <recommendedName>
        <fullName evidence="3">CCHC-type domain-containing protein</fullName>
    </recommendedName>
</protein>
<dbReference type="InterPro" id="IPR001878">
    <property type="entry name" value="Znf_CCHC"/>
</dbReference>
<feature type="compositionally biased region" description="Basic and acidic residues" evidence="2">
    <location>
        <begin position="45"/>
        <end position="64"/>
    </location>
</feature>
<dbReference type="GO" id="GO:0008270">
    <property type="term" value="F:zinc ion binding"/>
    <property type="evidence" value="ECO:0007669"/>
    <property type="project" value="UniProtKB-KW"/>
</dbReference>
<accession>A0A5N6E8C2</accession>
<proteinExistence type="predicted"/>
<dbReference type="InterPro" id="IPR036875">
    <property type="entry name" value="Znf_CCHC_sf"/>
</dbReference>
<organism evidence="4 5">
    <name type="scientific">Aspergillus novoparasiticus</name>
    <dbReference type="NCBI Taxonomy" id="986946"/>
    <lineage>
        <taxon>Eukaryota</taxon>
        <taxon>Fungi</taxon>
        <taxon>Dikarya</taxon>
        <taxon>Ascomycota</taxon>
        <taxon>Pezizomycotina</taxon>
        <taxon>Eurotiomycetes</taxon>
        <taxon>Eurotiomycetidae</taxon>
        <taxon>Eurotiales</taxon>
        <taxon>Aspergillaceae</taxon>
        <taxon>Aspergillus</taxon>
        <taxon>Aspergillus subgen. Circumdati</taxon>
    </lineage>
</organism>
<gene>
    <name evidence="4" type="ORF">BDV33DRAFT_184983</name>
</gene>
<evidence type="ECO:0000313" key="4">
    <source>
        <dbReference type="EMBL" id="KAB8213335.1"/>
    </source>
</evidence>
<evidence type="ECO:0000313" key="5">
    <source>
        <dbReference type="Proteomes" id="UP000326799"/>
    </source>
</evidence>
<keyword evidence="1" id="KW-0863">Zinc-finger</keyword>
<feature type="region of interest" description="Disordered" evidence="2">
    <location>
        <begin position="1"/>
        <end position="64"/>
    </location>
</feature>
<evidence type="ECO:0000259" key="3">
    <source>
        <dbReference type="PROSITE" id="PS50158"/>
    </source>
</evidence>
<keyword evidence="5" id="KW-1185">Reference proteome</keyword>
<dbReference type="SMART" id="SM00343">
    <property type="entry name" value="ZnF_C2HC"/>
    <property type="match status" value="1"/>
</dbReference>
<dbReference type="GO" id="GO:0003676">
    <property type="term" value="F:nucleic acid binding"/>
    <property type="evidence" value="ECO:0007669"/>
    <property type="project" value="InterPro"/>
</dbReference>
<feature type="compositionally biased region" description="Basic residues" evidence="2">
    <location>
        <begin position="15"/>
        <end position="33"/>
    </location>
</feature>
<dbReference type="Proteomes" id="UP000326799">
    <property type="component" value="Unassembled WGS sequence"/>
</dbReference>
<sequence length="64" mass="6985">MDLNAIHGANGRDFSKHRGRGGLRGRGRGRGNGRKCYNCNKPGHLAKDCYSKPKEDTSGEGRGR</sequence>
<dbReference type="SUPFAM" id="SSF57756">
    <property type="entry name" value="Retrovirus zinc finger-like domains"/>
    <property type="match status" value="1"/>
</dbReference>
<evidence type="ECO:0000256" key="1">
    <source>
        <dbReference type="PROSITE-ProRule" id="PRU00047"/>
    </source>
</evidence>
<dbReference type="Pfam" id="PF00098">
    <property type="entry name" value="zf-CCHC"/>
    <property type="match status" value="1"/>
</dbReference>
<dbReference type="Gene3D" id="4.10.60.10">
    <property type="entry name" value="Zinc finger, CCHC-type"/>
    <property type="match status" value="1"/>
</dbReference>
<dbReference type="PROSITE" id="PS50158">
    <property type="entry name" value="ZF_CCHC"/>
    <property type="match status" value="1"/>
</dbReference>
<feature type="domain" description="CCHC-type" evidence="3">
    <location>
        <begin position="34"/>
        <end position="49"/>
    </location>
</feature>
<evidence type="ECO:0000256" key="2">
    <source>
        <dbReference type="SAM" id="MobiDB-lite"/>
    </source>
</evidence>
<keyword evidence="1" id="KW-0862">Zinc</keyword>